<sequence length="463" mass="48759">MDRTDYARLDAVALRQLIADGQVSAADVDTVAREAIMGVADDLGALAQPLFETSLVADEDGPFGGVPFVIKDSGPFARGVSFAYGSRAIRGVADEDHELMRRFRRAGLMAVGQTCAPELSLNFATESRLHGVTRNPWNLERGTGGSSGGAAALVAAGAVPVAHGSDGAGSIRIPAACCGVVGLKPSRGRTTSGPDVFGGMPMGVDFALTRTVRDTAALLDAVAAPSGLPRPVRPYGELAQIDPGRLRIGFTTLAGSTVDVDEEVAAVARGAAEMLDWIGHDVSEVATGFDQRDVVDALLLAIHAAGKALLLAPRRPDTRLLEAVSRSIVSETASMTDADLDSWVRAQRRVTGSVEDVFDRIDVLVTPVTAELPLAHRTLDYDDPRWTARTWLERILEFGPFTAASNVSGHPAISLPLGQSRSGMPIGVQLVAGMGREDSLLQVAAQLEQAMPWADREPPIFAG</sequence>
<evidence type="ECO:0000259" key="2">
    <source>
        <dbReference type="Pfam" id="PF01425"/>
    </source>
</evidence>
<dbReference type="PROSITE" id="PS00571">
    <property type="entry name" value="AMIDASES"/>
    <property type="match status" value="1"/>
</dbReference>
<protein>
    <submittedName>
        <fullName evidence="3">Amidase</fullName>
    </submittedName>
</protein>
<dbReference type="InterPro" id="IPR023631">
    <property type="entry name" value="Amidase_dom"/>
</dbReference>
<dbReference type="InterPro" id="IPR020556">
    <property type="entry name" value="Amidase_CS"/>
</dbReference>
<dbReference type="Gene3D" id="3.90.1300.10">
    <property type="entry name" value="Amidase signature (AS) domain"/>
    <property type="match status" value="1"/>
</dbReference>
<dbReference type="PANTHER" id="PTHR11895:SF7">
    <property type="entry name" value="GLUTAMYL-TRNA(GLN) AMIDOTRANSFERASE SUBUNIT A, MITOCHONDRIAL"/>
    <property type="match status" value="1"/>
</dbReference>
<comment type="similarity">
    <text evidence="1">Belongs to the amidase family.</text>
</comment>
<evidence type="ECO:0000313" key="3">
    <source>
        <dbReference type="EMBL" id="NEN06131.1"/>
    </source>
</evidence>
<dbReference type="PANTHER" id="PTHR11895">
    <property type="entry name" value="TRANSAMIDASE"/>
    <property type="match status" value="1"/>
</dbReference>
<accession>A0A6L9XXI1</accession>
<proteinExistence type="inferred from homology"/>
<comment type="caution">
    <text evidence="3">The sequence shown here is derived from an EMBL/GenBank/DDBJ whole genome shotgun (WGS) entry which is preliminary data.</text>
</comment>
<evidence type="ECO:0000256" key="1">
    <source>
        <dbReference type="ARBA" id="ARBA00009199"/>
    </source>
</evidence>
<dbReference type="InterPro" id="IPR000120">
    <property type="entry name" value="Amidase"/>
</dbReference>
<dbReference type="AlphaFoldDB" id="A0A6L9XXI1"/>
<dbReference type="EMBL" id="JAAGWY010000002">
    <property type="protein sequence ID" value="NEN06131.1"/>
    <property type="molecule type" value="Genomic_DNA"/>
</dbReference>
<dbReference type="SUPFAM" id="SSF75304">
    <property type="entry name" value="Amidase signature (AS) enzymes"/>
    <property type="match status" value="1"/>
</dbReference>
<dbReference type="InterPro" id="IPR036928">
    <property type="entry name" value="AS_sf"/>
</dbReference>
<dbReference type="Proteomes" id="UP000474967">
    <property type="component" value="Unassembled WGS sequence"/>
</dbReference>
<dbReference type="Pfam" id="PF01425">
    <property type="entry name" value="Amidase"/>
    <property type="match status" value="1"/>
</dbReference>
<keyword evidence="4" id="KW-1185">Reference proteome</keyword>
<evidence type="ECO:0000313" key="4">
    <source>
        <dbReference type="Proteomes" id="UP000474967"/>
    </source>
</evidence>
<name>A0A6L9XXI1_9MICO</name>
<reference evidence="3 4" key="1">
    <citation type="journal article" date="2014" name="J. Microbiol.">
        <title>Diaminobutyricibacter tongyongensis gen. nov., sp. nov. and Homoserinibacter gongjuensis gen. nov., sp. nov. belong to the family Microbacteriaceae.</title>
        <authorList>
            <person name="Kim S.J."/>
            <person name="Ahn J.H."/>
            <person name="Weon H.Y."/>
            <person name="Hamada M."/>
            <person name="Suzuki K."/>
            <person name="Kwon S.W."/>
        </authorList>
    </citation>
    <scope>NUCLEOTIDE SEQUENCE [LARGE SCALE GENOMIC DNA]</scope>
    <source>
        <strain evidence="3 4">NBRC 108724</strain>
    </source>
</reference>
<dbReference type="GO" id="GO:0003824">
    <property type="term" value="F:catalytic activity"/>
    <property type="evidence" value="ECO:0007669"/>
    <property type="project" value="InterPro"/>
</dbReference>
<gene>
    <name evidence="3" type="ORF">G3T36_09605</name>
</gene>
<feature type="domain" description="Amidase" evidence="2">
    <location>
        <begin position="57"/>
        <end position="441"/>
    </location>
</feature>
<organism evidence="3 4">
    <name type="scientific">Leifsonia tongyongensis</name>
    <dbReference type="NCBI Taxonomy" id="1268043"/>
    <lineage>
        <taxon>Bacteria</taxon>
        <taxon>Bacillati</taxon>
        <taxon>Actinomycetota</taxon>
        <taxon>Actinomycetes</taxon>
        <taxon>Micrococcales</taxon>
        <taxon>Microbacteriaceae</taxon>
        <taxon>Leifsonia</taxon>
    </lineage>
</organism>